<feature type="compositionally biased region" description="Low complexity" evidence="12">
    <location>
        <begin position="109"/>
        <end position="118"/>
    </location>
</feature>
<organism evidence="14 15">
    <name type="scientific">Chrysemys picta bellii</name>
    <name type="common">Western painted turtle</name>
    <name type="synonym">Emys bellii</name>
    <dbReference type="NCBI Taxonomy" id="8478"/>
    <lineage>
        <taxon>Eukaryota</taxon>
        <taxon>Metazoa</taxon>
        <taxon>Chordata</taxon>
        <taxon>Craniata</taxon>
        <taxon>Vertebrata</taxon>
        <taxon>Euteleostomi</taxon>
        <taxon>Archelosauria</taxon>
        <taxon>Testudinata</taxon>
        <taxon>Testudines</taxon>
        <taxon>Cryptodira</taxon>
        <taxon>Durocryptodira</taxon>
        <taxon>Testudinoidea</taxon>
        <taxon>Emydidae</taxon>
        <taxon>Chrysemys</taxon>
    </lineage>
</organism>
<dbReference type="InterPro" id="IPR017441">
    <property type="entry name" value="Protein_kinase_ATP_BS"/>
</dbReference>
<feature type="domain" description="Protein kinase" evidence="13">
    <location>
        <begin position="230"/>
        <end position="326"/>
    </location>
</feature>
<dbReference type="GO" id="GO:0005737">
    <property type="term" value="C:cytoplasm"/>
    <property type="evidence" value="ECO:0007669"/>
    <property type="project" value="TreeGrafter"/>
</dbReference>
<comment type="catalytic activity">
    <reaction evidence="9">
        <text>L-threonyl-[protein] + ATP = O-phospho-L-threonyl-[protein] + ADP + H(+)</text>
        <dbReference type="Rhea" id="RHEA:46608"/>
        <dbReference type="Rhea" id="RHEA-COMP:11060"/>
        <dbReference type="Rhea" id="RHEA-COMP:11605"/>
        <dbReference type="ChEBI" id="CHEBI:15378"/>
        <dbReference type="ChEBI" id="CHEBI:30013"/>
        <dbReference type="ChEBI" id="CHEBI:30616"/>
        <dbReference type="ChEBI" id="CHEBI:61977"/>
        <dbReference type="ChEBI" id="CHEBI:456216"/>
        <dbReference type="EC" id="2.7.11.1"/>
    </reaction>
</comment>
<dbReference type="GO" id="GO:0004674">
    <property type="term" value="F:protein serine/threonine kinase activity"/>
    <property type="evidence" value="ECO:0007669"/>
    <property type="project" value="UniProtKB-KW"/>
</dbReference>
<keyword evidence="15" id="KW-1185">Reference proteome</keyword>
<comment type="catalytic activity">
    <reaction evidence="10">
        <text>L-seryl-[protein] + ATP = O-phospho-L-seryl-[protein] + ADP + H(+)</text>
        <dbReference type="Rhea" id="RHEA:17989"/>
        <dbReference type="Rhea" id="RHEA-COMP:9863"/>
        <dbReference type="Rhea" id="RHEA-COMP:11604"/>
        <dbReference type="ChEBI" id="CHEBI:15378"/>
        <dbReference type="ChEBI" id="CHEBI:29999"/>
        <dbReference type="ChEBI" id="CHEBI:30616"/>
        <dbReference type="ChEBI" id="CHEBI:83421"/>
        <dbReference type="ChEBI" id="CHEBI:456216"/>
        <dbReference type="EC" id="2.7.11.1"/>
    </reaction>
</comment>
<name>A0A8C3FC16_CHRPI</name>
<keyword evidence="4" id="KW-0808">Transferase</keyword>
<keyword evidence="3" id="KW-0723">Serine/threonine-protein kinase</keyword>
<dbReference type="AlphaFoldDB" id="A0A8C3FC16"/>
<evidence type="ECO:0000313" key="14">
    <source>
        <dbReference type="Ensembl" id="ENSCPBP00000006158.1"/>
    </source>
</evidence>
<dbReference type="PROSITE" id="PS50011">
    <property type="entry name" value="PROTEIN_KINASE_DOM"/>
    <property type="match status" value="1"/>
</dbReference>
<dbReference type="GO" id="GO:0110031">
    <property type="term" value="P:negative regulation of G2/MI transition of meiotic cell cycle"/>
    <property type="evidence" value="ECO:0007669"/>
    <property type="project" value="TreeGrafter"/>
</dbReference>
<feature type="compositionally biased region" description="Pro residues" evidence="12">
    <location>
        <begin position="64"/>
        <end position="83"/>
    </location>
</feature>
<proteinExistence type="predicted"/>
<evidence type="ECO:0000256" key="6">
    <source>
        <dbReference type="ARBA" id="ARBA00022777"/>
    </source>
</evidence>
<feature type="compositionally biased region" description="Low complexity" evidence="12">
    <location>
        <begin position="168"/>
        <end position="181"/>
    </location>
</feature>
<feature type="binding site" evidence="11">
    <location>
        <position position="259"/>
    </location>
    <ligand>
        <name>ATP</name>
        <dbReference type="ChEBI" id="CHEBI:30616"/>
    </ligand>
</feature>
<reference evidence="14" key="2">
    <citation type="submission" date="2025-09" db="UniProtKB">
        <authorList>
            <consortium name="Ensembl"/>
        </authorList>
    </citation>
    <scope>IDENTIFICATION</scope>
</reference>
<dbReference type="GeneTree" id="ENSGT00940000158197"/>
<accession>A0A8C3FC16</accession>
<dbReference type="PANTHER" id="PTHR11042:SF59">
    <property type="entry name" value="SERINE_THREONINE-PROTEIN KINASE 35"/>
    <property type="match status" value="1"/>
</dbReference>
<feature type="compositionally biased region" description="Basic and acidic residues" evidence="12">
    <location>
        <begin position="198"/>
        <end position="211"/>
    </location>
</feature>
<dbReference type="EC" id="2.7.11.1" evidence="2"/>
<keyword evidence="5 11" id="KW-0547">Nucleotide-binding</keyword>
<evidence type="ECO:0000256" key="2">
    <source>
        <dbReference type="ARBA" id="ARBA00012513"/>
    </source>
</evidence>
<sequence length="326" mass="34845">MLPLHTPPPFTAQPQFPPSHPHHAAAHPSPIYHPHYPALPLTPLTPHPSTAHPSPIHTPIPALHTPPPFTPPMPALQPLPAAPPRAGGRMKGSPPPARSRPLLHKGYVRGLSRPGSYPSRRRRSGTLSARSAPTPAGGGERGSSRRLSAPPAPPRPVGALQQDEEWGSRAAAARAPRGGAAMETAAADGGRRGTQRPAAERRRRPERERGPALRGPMEPAAGGGAGAPRYSLVAEIGRGSYGVVYEAVSGRSGARLAVKRIRCDAPENVELALAEFWALTSLRRRHPNVVRFEECVLQRDGLGQRMSHGNKQSQLYLRLVETSLKG</sequence>
<keyword evidence="7 11" id="KW-0067">ATP-binding</keyword>
<dbReference type="Gene3D" id="3.30.200.20">
    <property type="entry name" value="Phosphorylase Kinase, domain 1"/>
    <property type="match status" value="1"/>
</dbReference>
<evidence type="ECO:0000256" key="4">
    <source>
        <dbReference type="ARBA" id="ARBA00022679"/>
    </source>
</evidence>
<dbReference type="InterPro" id="IPR000719">
    <property type="entry name" value="Prot_kinase_dom"/>
</dbReference>
<dbReference type="Ensembl" id="ENSCPBT00000007458.1">
    <property type="protein sequence ID" value="ENSCPBP00000006158.1"/>
    <property type="gene ID" value="ENSCPBG00000004914.1"/>
</dbReference>
<evidence type="ECO:0000259" key="13">
    <source>
        <dbReference type="PROSITE" id="PS50011"/>
    </source>
</evidence>
<dbReference type="PANTHER" id="PTHR11042">
    <property type="entry name" value="EUKARYOTIC TRANSLATION INITIATION FACTOR 2-ALPHA KINASE EIF2-ALPHA KINASE -RELATED"/>
    <property type="match status" value="1"/>
</dbReference>
<evidence type="ECO:0000256" key="11">
    <source>
        <dbReference type="PROSITE-ProRule" id="PRU10141"/>
    </source>
</evidence>
<evidence type="ECO:0000256" key="8">
    <source>
        <dbReference type="ARBA" id="ARBA00023242"/>
    </source>
</evidence>
<dbReference type="SUPFAM" id="SSF56112">
    <property type="entry name" value="Protein kinase-like (PK-like)"/>
    <property type="match status" value="1"/>
</dbReference>
<evidence type="ECO:0000256" key="12">
    <source>
        <dbReference type="SAM" id="MobiDB-lite"/>
    </source>
</evidence>
<dbReference type="InterPro" id="IPR050339">
    <property type="entry name" value="CC_SR_Kinase"/>
</dbReference>
<evidence type="ECO:0000313" key="15">
    <source>
        <dbReference type="Proteomes" id="UP000694380"/>
    </source>
</evidence>
<dbReference type="GO" id="GO:0005654">
    <property type="term" value="C:nucleoplasm"/>
    <property type="evidence" value="ECO:0007669"/>
    <property type="project" value="UniProtKB-ARBA"/>
</dbReference>
<comment type="subcellular location">
    <subcellularLocation>
        <location evidence="1">Nucleus</location>
    </subcellularLocation>
</comment>
<evidence type="ECO:0000256" key="10">
    <source>
        <dbReference type="ARBA" id="ARBA00048679"/>
    </source>
</evidence>
<evidence type="ECO:0000256" key="5">
    <source>
        <dbReference type="ARBA" id="ARBA00022741"/>
    </source>
</evidence>
<evidence type="ECO:0000256" key="9">
    <source>
        <dbReference type="ARBA" id="ARBA00047899"/>
    </source>
</evidence>
<feature type="compositionally biased region" description="Pro residues" evidence="12">
    <location>
        <begin position="1"/>
        <end position="19"/>
    </location>
</feature>
<feature type="compositionally biased region" description="Low complexity" evidence="12">
    <location>
        <begin position="26"/>
        <end position="63"/>
    </location>
</feature>
<keyword evidence="8" id="KW-0539">Nucleus</keyword>
<evidence type="ECO:0000256" key="7">
    <source>
        <dbReference type="ARBA" id="ARBA00022840"/>
    </source>
</evidence>
<evidence type="ECO:0000256" key="1">
    <source>
        <dbReference type="ARBA" id="ARBA00004123"/>
    </source>
</evidence>
<dbReference type="InterPro" id="IPR011009">
    <property type="entry name" value="Kinase-like_dom_sf"/>
</dbReference>
<evidence type="ECO:0000256" key="3">
    <source>
        <dbReference type="ARBA" id="ARBA00022527"/>
    </source>
</evidence>
<reference evidence="14" key="1">
    <citation type="submission" date="2025-08" db="UniProtKB">
        <authorList>
            <consortium name="Ensembl"/>
        </authorList>
    </citation>
    <scope>IDENTIFICATION</scope>
</reference>
<keyword evidence="6" id="KW-0418">Kinase</keyword>
<dbReference type="PROSITE" id="PS00107">
    <property type="entry name" value="PROTEIN_KINASE_ATP"/>
    <property type="match status" value="1"/>
</dbReference>
<dbReference type="FunFam" id="3.30.200.20:FF:000165">
    <property type="entry name" value="Serine/threonine-protein kinase PDIK1L"/>
    <property type="match status" value="1"/>
</dbReference>
<dbReference type="GO" id="GO:0005524">
    <property type="term" value="F:ATP binding"/>
    <property type="evidence" value="ECO:0007669"/>
    <property type="project" value="UniProtKB-UniRule"/>
</dbReference>
<protein>
    <recommendedName>
        <fullName evidence="2">non-specific serine/threonine protein kinase</fullName>
        <ecNumber evidence="2">2.7.11.1</ecNumber>
    </recommendedName>
</protein>
<feature type="region of interest" description="Disordered" evidence="12">
    <location>
        <begin position="1"/>
        <end position="225"/>
    </location>
</feature>
<dbReference type="Proteomes" id="UP000694380">
    <property type="component" value="Unplaced"/>
</dbReference>